<dbReference type="InterPro" id="IPR038063">
    <property type="entry name" value="Transpep_catalytic_dom"/>
</dbReference>
<feature type="active site" description="Nucleophile" evidence="9">
    <location>
        <position position="180"/>
    </location>
</feature>
<sequence length="205" mass="22406">MGKYHDAYQKRRWKGPAWGVFFILVLLLAAGFAIKGCRGGQPAEEAEETPAAPAVTGDVRQTPEPHDYSILVKKGEFTLFLLDHGEPVAQWPVALGKNPGQKQVSGDMKTPEGTFPVDEIIDASNWSHDFHDGKGVIQHAYGPWFISLDTRSLSQGKWDGIGIHGTHDPASIGTRASEGCIRMNNEDLEKLKACVKVGTKVTVEE</sequence>
<dbReference type="Gene3D" id="2.40.440.10">
    <property type="entry name" value="L,D-transpeptidase catalytic domain-like"/>
    <property type="match status" value="1"/>
</dbReference>
<dbReference type="GO" id="GO:0071555">
    <property type="term" value="P:cell wall organization"/>
    <property type="evidence" value="ECO:0007669"/>
    <property type="project" value="UniProtKB-UniRule"/>
</dbReference>
<dbReference type="PANTHER" id="PTHR30582">
    <property type="entry name" value="L,D-TRANSPEPTIDASE"/>
    <property type="match status" value="1"/>
</dbReference>
<evidence type="ECO:0000256" key="9">
    <source>
        <dbReference type="PROSITE-ProRule" id="PRU01373"/>
    </source>
</evidence>
<dbReference type="UniPathway" id="UPA00219"/>
<dbReference type="CDD" id="cd16913">
    <property type="entry name" value="YkuD_like"/>
    <property type="match status" value="1"/>
</dbReference>
<dbReference type="AlphaFoldDB" id="A0A6N7VIC9"/>
<dbReference type="EMBL" id="VULN01000002">
    <property type="protein sequence ID" value="MSS81399.1"/>
    <property type="molecule type" value="Genomic_DNA"/>
</dbReference>
<dbReference type="RefSeq" id="WP_154487647.1">
    <property type="nucleotide sequence ID" value="NZ_VULN01000002.1"/>
</dbReference>
<evidence type="ECO:0000256" key="8">
    <source>
        <dbReference type="ARBA" id="ARBA00023316"/>
    </source>
</evidence>
<keyword evidence="5" id="KW-0378">Hydrolase</keyword>
<keyword evidence="6 9" id="KW-0133">Cell shape</keyword>
<dbReference type="OrthoDB" id="9787225at2"/>
<evidence type="ECO:0000256" key="1">
    <source>
        <dbReference type="ARBA" id="ARBA00004752"/>
    </source>
</evidence>
<evidence type="ECO:0000313" key="13">
    <source>
        <dbReference type="Proteomes" id="UP000441455"/>
    </source>
</evidence>
<dbReference type="GO" id="GO:0071972">
    <property type="term" value="F:peptidoglycan L,D-transpeptidase activity"/>
    <property type="evidence" value="ECO:0007669"/>
    <property type="project" value="TreeGrafter"/>
</dbReference>
<dbReference type="PANTHER" id="PTHR30582:SF24">
    <property type="entry name" value="L,D-TRANSPEPTIDASE ERFK_SRFK-RELATED"/>
    <property type="match status" value="1"/>
</dbReference>
<dbReference type="GO" id="GO:0018104">
    <property type="term" value="P:peptidoglycan-protein cross-linking"/>
    <property type="evidence" value="ECO:0007669"/>
    <property type="project" value="TreeGrafter"/>
</dbReference>
<comment type="caution">
    <text evidence="12">The sequence shown here is derived from an EMBL/GenBank/DDBJ whole genome shotgun (WGS) entry which is preliminary data.</text>
</comment>
<evidence type="ECO:0000256" key="5">
    <source>
        <dbReference type="ARBA" id="ARBA00022801"/>
    </source>
</evidence>
<dbReference type="Proteomes" id="UP000441455">
    <property type="component" value="Unassembled WGS sequence"/>
</dbReference>
<keyword evidence="7 9" id="KW-0573">Peptidoglycan synthesis</keyword>
<organism evidence="12 13">
    <name type="scientific">Acidaminococcus fermentans</name>
    <dbReference type="NCBI Taxonomy" id="905"/>
    <lineage>
        <taxon>Bacteria</taxon>
        <taxon>Bacillati</taxon>
        <taxon>Bacillota</taxon>
        <taxon>Negativicutes</taxon>
        <taxon>Acidaminococcales</taxon>
        <taxon>Acidaminococcaceae</taxon>
        <taxon>Acidaminococcus</taxon>
    </lineage>
</organism>
<feature type="region of interest" description="Disordered" evidence="10">
    <location>
        <begin position="43"/>
        <end position="62"/>
    </location>
</feature>
<evidence type="ECO:0000256" key="7">
    <source>
        <dbReference type="ARBA" id="ARBA00022984"/>
    </source>
</evidence>
<dbReference type="Pfam" id="PF03734">
    <property type="entry name" value="YkuD"/>
    <property type="match status" value="1"/>
</dbReference>
<evidence type="ECO:0000256" key="3">
    <source>
        <dbReference type="ARBA" id="ARBA00022676"/>
    </source>
</evidence>
<dbReference type="GO" id="GO:0016757">
    <property type="term" value="F:glycosyltransferase activity"/>
    <property type="evidence" value="ECO:0007669"/>
    <property type="project" value="UniProtKB-KW"/>
</dbReference>
<feature type="domain" description="L,D-TPase catalytic" evidence="11">
    <location>
        <begin position="68"/>
        <end position="204"/>
    </location>
</feature>
<accession>A0A6N7VIC9</accession>
<evidence type="ECO:0000256" key="6">
    <source>
        <dbReference type="ARBA" id="ARBA00022960"/>
    </source>
</evidence>
<dbReference type="SUPFAM" id="SSF141523">
    <property type="entry name" value="L,D-transpeptidase catalytic domain-like"/>
    <property type="match status" value="1"/>
</dbReference>
<keyword evidence="3" id="KW-0328">Glycosyltransferase</keyword>
<evidence type="ECO:0000256" key="2">
    <source>
        <dbReference type="ARBA" id="ARBA00005992"/>
    </source>
</evidence>
<reference evidence="12 13" key="1">
    <citation type="submission" date="2019-08" db="EMBL/GenBank/DDBJ databases">
        <title>In-depth cultivation of the pig gut microbiome towards novel bacterial diversity and tailored functional studies.</title>
        <authorList>
            <person name="Wylensek D."/>
            <person name="Hitch T.C.A."/>
            <person name="Clavel T."/>
        </authorList>
    </citation>
    <scope>NUCLEOTIDE SEQUENCE [LARGE SCALE GENOMIC DNA]</scope>
    <source>
        <strain evidence="12 13">WCA-389-WT-5B</strain>
    </source>
</reference>
<comment type="similarity">
    <text evidence="2">Belongs to the YkuD family.</text>
</comment>
<keyword evidence="4" id="KW-0808">Transferase</keyword>
<dbReference type="PROSITE" id="PS52029">
    <property type="entry name" value="LD_TPASE"/>
    <property type="match status" value="1"/>
</dbReference>
<gene>
    <name evidence="12" type="ORF">FX155_02040</name>
</gene>
<dbReference type="InterPro" id="IPR050979">
    <property type="entry name" value="LD-transpeptidase"/>
</dbReference>
<dbReference type="GO" id="GO:0008360">
    <property type="term" value="P:regulation of cell shape"/>
    <property type="evidence" value="ECO:0007669"/>
    <property type="project" value="UniProtKB-UniRule"/>
</dbReference>
<name>A0A6N7VIC9_ACIFE</name>
<dbReference type="GO" id="GO:0005576">
    <property type="term" value="C:extracellular region"/>
    <property type="evidence" value="ECO:0007669"/>
    <property type="project" value="TreeGrafter"/>
</dbReference>
<feature type="active site" description="Proton donor/acceptor" evidence="9">
    <location>
        <position position="164"/>
    </location>
</feature>
<keyword evidence="8 9" id="KW-0961">Cell wall biogenesis/degradation</keyword>
<comment type="pathway">
    <text evidence="1 9">Cell wall biogenesis; peptidoglycan biosynthesis.</text>
</comment>
<evidence type="ECO:0000256" key="4">
    <source>
        <dbReference type="ARBA" id="ARBA00022679"/>
    </source>
</evidence>
<protein>
    <submittedName>
        <fullName evidence="12">L,D-transpeptidase</fullName>
    </submittedName>
</protein>
<evidence type="ECO:0000256" key="10">
    <source>
        <dbReference type="SAM" id="MobiDB-lite"/>
    </source>
</evidence>
<evidence type="ECO:0000259" key="11">
    <source>
        <dbReference type="PROSITE" id="PS52029"/>
    </source>
</evidence>
<dbReference type="InterPro" id="IPR005490">
    <property type="entry name" value="LD_TPept_cat_dom"/>
</dbReference>
<evidence type="ECO:0000313" key="12">
    <source>
        <dbReference type="EMBL" id="MSS81399.1"/>
    </source>
</evidence>
<proteinExistence type="inferred from homology"/>